<protein>
    <recommendedName>
        <fullName evidence="6">RanBD1 domain-containing protein</fullName>
    </recommendedName>
</protein>
<dbReference type="Pfam" id="PF00638">
    <property type="entry name" value="Ran_BP1"/>
    <property type="match status" value="1"/>
</dbReference>
<dbReference type="GO" id="GO:0051028">
    <property type="term" value="P:mRNA transport"/>
    <property type="evidence" value="ECO:0007669"/>
    <property type="project" value="UniProtKB-KW"/>
</dbReference>
<dbReference type="OrthoDB" id="185618at2759"/>
<dbReference type="AlphaFoldDB" id="A0A803LQS1"/>
<reference evidence="7" key="1">
    <citation type="journal article" date="2017" name="Nature">
        <title>The genome of Chenopodium quinoa.</title>
        <authorList>
            <person name="Jarvis D.E."/>
            <person name="Ho Y.S."/>
            <person name="Lightfoot D.J."/>
            <person name="Schmoeckel S.M."/>
            <person name="Li B."/>
            <person name="Borm T.J.A."/>
            <person name="Ohyanagi H."/>
            <person name="Mineta K."/>
            <person name="Michell C.T."/>
            <person name="Saber N."/>
            <person name="Kharbatia N.M."/>
            <person name="Rupper R.R."/>
            <person name="Sharp A.R."/>
            <person name="Dally N."/>
            <person name="Boughton B.A."/>
            <person name="Woo Y.H."/>
            <person name="Gao G."/>
            <person name="Schijlen E.G.W.M."/>
            <person name="Guo X."/>
            <person name="Momin A.A."/>
            <person name="Negrao S."/>
            <person name="Al-Babili S."/>
            <person name="Gehring C."/>
            <person name="Roessner U."/>
            <person name="Jung C."/>
            <person name="Murphy K."/>
            <person name="Arold S.T."/>
            <person name="Gojobori T."/>
            <person name="van der Linden C.G."/>
            <person name="van Loo E.N."/>
            <person name="Jellen E.N."/>
            <person name="Maughan P.J."/>
            <person name="Tester M."/>
        </authorList>
    </citation>
    <scope>NUCLEOTIDE SEQUENCE [LARGE SCALE GENOMIC DNA]</scope>
    <source>
        <strain evidence="7">cv. PI 614886</strain>
    </source>
</reference>
<feature type="region of interest" description="Disordered" evidence="5">
    <location>
        <begin position="103"/>
        <end position="139"/>
    </location>
</feature>
<dbReference type="KEGG" id="cqi:110702508"/>
<dbReference type="GeneID" id="110702508"/>
<keyword evidence="4" id="KW-0539">Nucleus</keyword>
<dbReference type="CDD" id="cd13170">
    <property type="entry name" value="RanBD_NUP50"/>
    <property type="match status" value="1"/>
</dbReference>
<evidence type="ECO:0000259" key="6">
    <source>
        <dbReference type="PROSITE" id="PS50196"/>
    </source>
</evidence>
<dbReference type="Proteomes" id="UP000596660">
    <property type="component" value="Unplaced"/>
</dbReference>
<evidence type="ECO:0000313" key="7">
    <source>
        <dbReference type="EnsemblPlants" id="AUR62017300-RA:cds"/>
    </source>
</evidence>
<dbReference type="GO" id="GO:0015031">
    <property type="term" value="P:protein transport"/>
    <property type="evidence" value="ECO:0007669"/>
    <property type="project" value="UniProtKB-KW"/>
</dbReference>
<keyword evidence="2" id="KW-0813">Transport</keyword>
<name>A0A803LQS1_CHEQI</name>
<evidence type="ECO:0000256" key="4">
    <source>
        <dbReference type="ARBA" id="ARBA00023132"/>
    </source>
</evidence>
<sequence length="435" mass="46344">MIGTKRRNVSLSSNADENPFQSKKAIASPSSGVETAATPPLDRRKVARQHVRALNTEFASWVQSQLRDHPDELWEDGVRDYLTQGSDILEKFADVVNWLKSNTGSEGSRVPPIMGTHSNEKKNTPHANNKELNSGPGSFKLGMSSANAGLISSSNSGASSTQASVLNTASSSSPSWNFGLSASSQALSQSVSTAPTTSWSSGVSTDNKSVSPVKIVSFSTSPNFGVTSNNHAPSSTTTTSFMGSTSSGIFSNSQTPPFGAWNAGTSSNSQTSFFGNLKPAASNDTAKEDANEDNEPEQPSSPSVKKAEEKGITVVHETKCKLYVKSTDPADKEPWKDKGTGQLSIKSVEGASKGTKESKPIILVRNDVGRIMLNASIYPGIKTSMQKNAIVTIFHTSEDSEGESKVTPRTFLIRVKNEVERNKLADTIREHAPAA</sequence>
<comment type="subcellular location">
    <subcellularLocation>
        <location evidence="1">Nucleus</location>
        <location evidence="1">Nuclear pore complex</location>
    </subcellularLocation>
</comment>
<gene>
    <name evidence="7" type="primary">LOC110702508</name>
</gene>
<keyword evidence="4" id="KW-0653">Protein transport</keyword>
<keyword evidence="4" id="KW-0906">Nuclear pore complex</keyword>
<keyword evidence="3" id="KW-0811">Translocation</keyword>
<organism evidence="7 8">
    <name type="scientific">Chenopodium quinoa</name>
    <name type="common">Quinoa</name>
    <dbReference type="NCBI Taxonomy" id="63459"/>
    <lineage>
        <taxon>Eukaryota</taxon>
        <taxon>Viridiplantae</taxon>
        <taxon>Streptophyta</taxon>
        <taxon>Embryophyta</taxon>
        <taxon>Tracheophyta</taxon>
        <taxon>Spermatophyta</taxon>
        <taxon>Magnoliopsida</taxon>
        <taxon>eudicotyledons</taxon>
        <taxon>Gunneridae</taxon>
        <taxon>Pentapetalae</taxon>
        <taxon>Caryophyllales</taxon>
        <taxon>Chenopodiaceae</taxon>
        <taxon>Chenopodioideae</taxon>
        <taxon>Atripliceae</taxon>
        <taxon>Chenopodium</taxon>
    </lineage>
</organism>
<accession>A0A803LQS1</accession>
<dbReference type="InterPro" id="IPR045255">
    <property type="entry name" value="RanBP1-like"/>
</dbReference>
<feature type="compositionally biased region" description="Polar residues" evidence="5">
    <location>
        <begin position="9"/>
        <end position="21"/>
    </location>
</feature>
<keyword evidence="2" id="KW-0509">mRNA transport</keyword>
<dbReference type="OMA" id="SWVQMQL"/>
<proteinExistence type="predicted"/>
<dbReference type="PROSITE" id="PS50196">
    <property type="entry name" value="RANBD1"/>
    <property type="match status" value="1"/>
</dbReference>
<feature type="region of interest" description="Disordered" evidence="5">
    <location>
        <begin position="260"/>
        <end position="311"/>
    </location>
</feature>
<dbReference type="SMART" id="SM00160">
    <property type="entry name" value="RanBD"/>
    <property type="match status" value="1"/>
</dbReference>
<evidence type="ECO:0000256" key="1">
    <source>
        <dbReference type="ARBA" id="ARBA00004567"/>
    </source>
</evidence>
<evidence type="ECO:0000256" key="3">
    <source>
        <dbReference type="ARBA" id="ARBA00023010"/>
    </source>
</evidence>
<dbReference type="InterPro" id="IPR011993">
    <property type="entry name" value="PH-like_dom_sf"/>
</dbReference>
<dbReference type="Gramene" id="AUR62017300-RA">
    <property type="protein sequence ID" value="AUR62017300-RA:cds"/>
    <property type="gene ID" value="AUR62017300"/>
</dbReference>
<feature type="compositionally biased region" description="Polar residues" evidence="5">
    <location>
        <begin position="125"/>
        <end position="136"/>
    </location>
</feature>
<evidence type="ECO:0000256" key="5">
    <source>
        <dbReference type="SAM" id="MobiDB-lite"/>
    </source>
</evidence>
<feature type="compositionally biased region" description="Polar residues" evidence="5">
    <location>
        <begin position="263"/>
        <end position="274"/>
    </location>
</feature>
<evidence type="ECO:0000313" key="8">
    <source>
        <dbReference type="Proteomes" id="UP000596660"/>
    </source>
</evidence>
<dbReference type="Gene3D" id="2.30.29.30">
    <property type="entry name" value="Pleckstrin-homology domain (PH domain)/Phosphotyrosine-binding domain (PTB)"/>
    <property type="match status" value="1"/>
</dbReference>
<dbReference type="PANTHER" id="PTHR23138:SF141">
    <property type="entry name" value="NUCLEAR PORE COMPLEX PROTEIN NUP50"/>
    <property type="match status" value="1"/>
</dbReference>
<evidence type="ECO:0000256" key="2">
    <source>
        <dbReference type="ARBA" id="ARBA00022816"/>
    </source>
</evidence>
<dbReference type="GO" id="GO:0005643">
    <property type="term" value="C:nuclear pore"/>
    <property type="evidence" value="ECO:0007669"/>
    <property type="project" value="UniProtKB-SubCell"/>
</dbReference>
<feature type="region of interest" description="Disordered" evidence="5">
    <location>
        <begin position="1"/>
        <end position="44"/>
    </location>
</feature>
<dbReference type="EnsemblPlants" id="AUR62017300-RA">
    <property type="protein sequence ID" value="AUR62017300-RA:cds"/>
    <property type="gene ID" value="AUR62017300"/>
</dbReference>
<reference evidence="7" key="2">
    <citation type="submission" date="2021-03" db="UniProtKB">
        <authorList>
            <consortium name="EnsemblPlants"/>
        </authorList>
    </citation>
    <scope>IDENTIFICATION</scope>
</reference>
<dbReference type="PANTHER" id="PTHR23138">
    <property type="entry name" value="RAN BINDING PROTEIN"/>
    <property type="match status" value="1"/>
</dbReference>
<keyword evidence="8" id="KW-1185">Reference proteome</keyword>
<dbReference type="InterPro" id="IPR000156">
    <property type="entry name" value="Ran_bind_dom"/>
</dbReference>
<dbReference type="RefSeq" id="XP_021735920.1">
    <property type="nucleotide sequence ID" value="XM_021880228.1"/>
</dbReference>
<feature type="domain" description="RanBD1" evidence="6">
    <location>
        <begin position="293"/>
        <end position="435"/>
    </location>
</feature>
<dbReference type="SUPFAM" id="SSF50729">
    <property type="entry name" value="PH domain-like"/>
    <property type="match status" value="1"/>
</dbReference>
<dbReference type="SMR" id="A0A803LQS1"/>